<dbReference type="OMA" id="MSDGANC"/>
<keyword evidence="4 6" id="KW-0206">Cytoskeleton</keyword>
<feature type="domain" description="BBS2 platform" evidence="11">
    <location>
        <begin position="477"/>
        <end position="564"/>
    </location>
</feature>
<dbReference type="GO" id="GO:1905515">
    <property type="term" value="P:non-motile cilium assembly"/>
    <property type="evidence" value="ECO:0007669"/>
    <property type="project" value="InterPro"/>
</dbReference>
<evidence type="ECO:0000256" key="1">
    <source>
        <dbReference type="ARBA" id="ARBA00004245"/>
    </source>
</evidence>
<feature type="domain" description="Ciliary BBSome complex subunit 2 middle region" evidence="10">
    <location>
        <begin position="164"/>
        <end position="271"/>
    </location>
</feature>
<keyword evidence="5 6" id="KW-0966">Cell projection</keyword>
<keyword evidence="7" id="KW-0175">Coiled coil</keyword>
<dbReference type="GeneID" id="107372778"/>
<dbReference type="Pfam" id="PF23350">
    <property type="entry name" value="BBS2_pf"/>
    <property type="match status" value="1"/>
</dbReference>
<dbReference type="EMBL" id="JAAVVJ010000004">
    <property type="protein sequence ID" value="KAF7225439.1"/>
    <property type="molecule type" value="Genomic_DNA"/>
</dbReference>
<dbReference type="SUPFAM" id="SSF50978">
    <property type="entry name" value="WD40 repeat-like"/>
    <property type="match status" value="1"/>
</dbReference>
<feature type="domain" description="BBS2 GAE" evidence="9">
    <location>
        <begin position="389"/>
        <end position="474"/>
    </location>
</feature>
<dbReference type="KEGG" id="nfu:107372778"/>
<dbReference type="InterPro" id="IPR029333">
    <property type="entry name" value="BBS2_GAE_dom"/>
</dbReference>
<dbReference type="Pfam" id="PF14782">
    <property type="entry name" value="BBS2_GAE"/>
    <property type="match status" value="1"/>
</dbReference>
<evidence type="ECO:0000259" key="12">
    <source>
        <dbReference type="Pfam" id="PF23351"/>
    </source>
</evidence>
<reference evidence="15" key="2">
    <citation type="submission" date="2016-06" db="EMBL/GenBank/DDBJ databases">
        <title>The genome of a short-lived fish provides insights into sex chromosome evolution and the genetic control of aging.</title>
        <authorList>
            <person name="Reichwald K."/>
            <person name="Felder M."/>
            <person name="Petzold A."/>
            <person name="Koch P."/>
            <person name="Groth M."/>
            <person name="Platzer M."/>
        </authorList>
    </citation>
    <scope>NUCLEOTIDE SEQUENCE</scope>
    <source>
        <tissue evidence="15">Brain</tissue>
    </source>
</reference>
<evidence type="ECO:0000256" key="5">
    <source>
        <dbReference type="ARBA" id="ARBA00023273"/>
    </source>
</evidence>
<reference evidence="14" key="3">
    <citation type="submission" date="2020-03" db="EMBL/GenBank/DDBJ databases">
        <title>Intra-Species Differences in Population Size shape Life History and Genome Evolution.</title>
        <authorList>
            <person name="Willemsen D."/>
            <person name="Cui R."/>
            <person name="Valenzano D.R."/>
        </authorList>
    </citation>
    <scope>NUCLEOTIDE SEQUENCE</scope>
    <source>
        <strain evidence="14">GRZ</strain>
        <tissue evidence="14">Whole</tissue>
    </source>
</reference>
<dbReference type="Pfam" id="PF23351">
    <property type="entry name" value="BBS2_CtH"/>
    <property type="match status" value="1"/>
</dbReference>
<dbReference type="FunFam" id="2.130.10.10:FF:000967">
    <property type="entry name" value="Bardet-Biedl syndrome 2 protein homolog"/>
    <property type="match status" value="1"/>
</dbReference>
<dbReference type="AlphaFoldDB" id="A0A1A8U1F6"/>
<dbReference type="Pfam" id="PF14781">
    <property type="entry name" value="BBS2_N"/>
    <property type="match status" value="1"/>
</dbReference>
<name>A0A1A8U1F6_NOTFU</name>
<dbReference type="EMBL" id="JAAVVJ010000004">
    <property type="protein sequence ID" value="KAF7225438.1"/>
    <property type="molecule type" value="Genomic_DNA"/>
</dbReference>
<dbReference type="GO" id="GO:0036064">
    <property type="term" value="C:ciliary basal body"/>
    <property type="evidence" value="ECO:0007669"/>
    <property type="project" value="TreeGrafter"/>
</dbReference>
<evidence type="ECO:0000259" key="9">
    <source>
        <dbReference type="Pfam" id="PF14782"/>
    </source>
</evidence>
<evidence type="ECO:0000259" key="13">
    <source>
        <dbReference type="Pfam" id="PF23353"/>
    </source>
</evidence>
<feature type="domain" description="BBS2 C-terminal helix bundle" evidence="12">
    <location>
        <begin position="678"/>
        <end position="704"/>
    </location>
</feature>
<reference evidence="15" key="1">
    <citation type="submission" date="2016-05" db="EMBL/GenBank/DDBJ databases">
        <authorList>
            <person name="Lavstsen T."/>
            <person name="Jespersen J.S."/>
        </authorList>
    </citation>
    <scope>NUCLEOTIDE SEQUENCE</scope>
    <source>
        <tissue evidence="15">Brain</tissue>
    </source>
</reference>
<dbReference type="InterPro" id="IPR055379">
    <property type="entry name" value="BBS2_pf_dom"/>
</dbReference>
<sequence length="710" mass="78121">MVPVFTLKLNHKINPRMVAVGKFDGVHPCLTAATQAGKVFIHNPHARTQRPASHRLCQSSQDSDISLLNINQAVTCLTAGTLGPNSAGDSLLVGSQTNLLAYDVHDNADIFYREVTDGANAIVLGKLGDIPSPLAIIGGNCALQGFNYEGNDHFWTVTGDNVRSLVLCDFTGDGKNELLVGSEDFDIRVFKEDELVSEMTENETVTSLCHMHGSRFGYALANGTVGVYDRAARYWRIKSKNHAMSIHAFDLNADGVVELITGWSNGKIDARSDRTGEVIFKDNFSSSVAGVVEGDYRLDGEKQLICASIEGEVRGYLPASKDLKGHLMDSSAEQDLIRELSQRRQNLLLELRNYEENAKGVAQTHSGGVIPANTQLQTSLSVRPATEAQKAHVELCISTPNETIIRAVLIFAEGIFEGESHVVHPSVHNLSGCIRVPIVPPKDIPVDLHIKAFVGGKPSSQFHVFEITRQLPRFSMYDITDESSAAQPAGRVSVYISDRPQRVVMWLNQNFLLPEGVESPNVTFNSLRGGGALSFTMATNGQITLRTDDLDLAGDLIQSLSSFLSIEDLAAEADFPSYFEELRVTLTEVDEFHSVHQKLTAEMADHSNYIRNMLVQAEDARLMGDMASMRKRYRELYDLNRDLINEYKIRSNNHNALLARLKSVNQAIQRAGRLRVGKPKSQVIAACRDAIKSNNINALFRIMRAGTATS</sequence>
<dbReference type="InterPro" id="IPR016616">
    <property type="entry name" value="Bardet-Biedl_syndrome_2_prot"/>
</dbReference>
<evidence type="ECO:0000313" key="15">
    <source>
        <dbReference type="EMBL" id="SBS41192.1"/>
    </source>
</evidence>
<dbReference type="Pfam" id="PF23353">
    <property type="entry name" value="BBS2_hp"/>
    <property type="match status" value="1"/>
</dbReference>
<keyword evidence="2 6" id="KW-0963">Cytoplasm</keyword>
<evidence type="ECO:0000256" key="3">
    <source>
        <dbReference type="ARBA" id="ARBA00023069"/>
    </source>
</evidence>
<dbReference type="InterPro" id="IPR015943">
    <property type="entry name" value="WD40/YVTN_repeat-like_dom_sf"/>
</dbReference>
<comment type="subcellular location">
    <subcellularLocation>
        <location evidence="6">Cell projection</location>
        <location evidence="6">Cilium membrane</location>
    </subcellularLocation>
    <subcellularLocation>
        <location evidence="6">Cytoplasm</location>
        <location evidence="6">Cytoskeleton</location>
        <location evidence="6">Microtubule organizing center</location>
        <location evidence="6">Centrosome</location>
        <location evidence="6">Centriolar satellite</location>
    </subcellularLocation>
    <subcellularLocation>
        <location evidence="1">Cytoplasm</location>
        <location evidence="1">Cytoskeleton</location>
    </subcellularLocation>
</comment>
<dbReference type="PIRSF" id="PIRSF013684">
    <property type="entry name" value="BBS2"/>
    <property type="match status" value="1"/>
</dbReference>
<protein>
    <recommendedName>
        <fullName evidence="6">Bardet-Biedl syndrome 2 protein homolog</fullName>
    </recommendedName>
</protein>
<dbReference type="GO" id="GO:0043005">
    <property type="term" value="C:neuron projection"/>
    <property type="evidence" value="ECO:0007669"/>
    <property type="project" value="TreeGrafter"/>
</dbReference>
<dbReference type="EMBL" id="HAEJ01000735">
    <property type="protein sequence ID" value="SBS41192.1"/>
    <property type="molecule type" value="Transcribed_RNA"/>
</dbReference>
<keyword evidence="6" id="KW-0472">Membrane</keyword>
<dbReference type="GO" id="GO:0060170">
    <property type="term" value="C:ciliary membrane"/>
    <property type="evidence" value="ECO:0007669"/>
    <property type="project" value="UniProtKB-SubCell"/>
</dbReference>
<keyword evidence="3 6" id="KW-0969">Cilium</keyword>
<organism evidence="15">
    <name type="scientific">Nothobranchius furzeri</name>
    <name type="common">Turquoise killifish</name>
    <dbReference type="NCBI Taxonomy" id="105023"/>
    <lineage>
        <taxon>Eukaryota</taxon>
        <taxon>Metazoa</taxon>
        <taxon>Chordata</taxon>
        <taxon>Craniata</taxon>
        <taxon>Vertebrata</taxon>
        <taxon>Euteleostomi</taxon>
        <taxon>Actinopterygii</taxon>
        <taxon>Neopterygii</taxon>
        <taxon>Teleostei</taxon>
        <taxon>Neoteleostei</taxon>
        <taxon>Acanthomorphata</taxon>
        <taxon>Ovalentaria</taxon>
        <taxon>Atherinomorphae</taxon>
        <taxon>Cyprinodontiformes</taxon>
        <taxon>Nothobranchiidae</taxon>
        <taxon>Nothobranchius</taxon>
    </lineage>
</organism>
<evidence type="ECO:0000256" key="6">
    <source>
        <dbReference type="PIRNR" id="PIRNR013684"/>
    </source>
</evidence>
<dbReference type="PANTHER" id="PTHR32465">
    <property type="entry name" value="BARDET-BIEDL SYNDROME 2 PROTEIN"/>
    <property type="match status" value="1"/>
</dbReference>
<dbReference type="RefSeq" id="XP_015796469.1">
    <property type="nucleotide sequence ID" value="XM_015940983.3"/>
</dbReference>
<dbReference type="PANTHER" id="PTHR32465:SF0">
    <property type="entry name" value="BARDET-BIEDL SYNDROME 2 PROTEIN"/>
    <property type="match status" value="1"/>
</dbReference>
<dbReference type="Pfam" id="PF14783">
    <property type="entry name" value="BBS2_Mid"/>
    <property type="match status" value="1"/>
</dbReference>
<dbReference type="GO" id="GO:0034451">
    <property type="term" value="C:centriolar satellite"/>
    <property type="evidence" value="ECO:0007669"/>
    <property type="project" value="UniProtKB-SubCell"/>
</dbReference>
<dbReference type="GO" id="GO:0031514">
    <property type="term" value="C:motile cilium"/>
    <property type="evidence" value="ECO:0007669"/>
    <property type="project" value="TreeGrafter"/>
</dbReference>
<feature type="coiled-coil region" evidence="7">
    <location>
        <begin position="337"/>
        <end position="364"/>
    </location>
</feature>
<feature type="domain" description="BBS2 hairpin" evidence="13">
    <location>
        <begin position="576"/>
        <end position="673"/>
    </location>
</feature>
<feature type="domain" description="Ciliary BBSome complex subunit 2 N-terminal" evidence="8">
    <location>
        <begin position="19"/>
        <end position="125"/>
    </location>
</feature>
<dbReference type="OrthoDB" id="2120021at2759"/>
<evidence type="ECO:0000313" key="14">
    <source>
        <dbReference type="EMBL" id="KAF7225438.1"/>
    </source>
</evidence>
<dbReference type="EMBL" id="HADY01010473">
    <property type="protein sequence ID" value="SBP48958.1"/>
    <property type="molecule type" value="Transcribed_RNA"/>
</dbReference>
<evidence type="ECO:0000256" key="2">
    <source>
        <dbReference type="ARBA" id="ARBA00022490"/>
    </source>
</evidence>
<dbReference type="Proteomes" id="UP000822369">
    <property type="component" value="Chromosome 4"/>
</dbReference>
<dbReference type="RefSeq" id="XP_015796468.1">
    <property type="nucleotide sequence ID" value="XM_015940982.3"/>
</dbReference>
<evidence type="ECO:0000256" key="7">
    <source>
        <dbReference type="SAM" id="Coils"/>
    </source>
</evidence>
<keyword evidence="6" id="KW-1003">Cell membrane</keyword>
<dbReference type="InterPro" id="IPR036322">
    <property type="entry name" value="WD40_repeat_dom_sf"/>
</dbReference>
<evidence type="ECO:0000259" key="10">
    <source>
        <dbReference type="Pfam" id="PF14783"/>
    </source>
</evidence>
<dbReference type="Gene3D" id="2.130.10.10">
    <property type="entry name" value="YVTN repeat-like/Quinoprotein amine dehydrogenase"/>
    <property type="match status" value="1"/>
</dbReference>
<dbReference type="InterPro" id="IPR055380">
    <property type="entry name" value="BBS2_hp_dom"/>
</dbReference>
<dbReference type="GO" id="GO:0034464">
    <property type="term" value="C:BBSome"/>
    <property type="evidence" value="ECO:0007669"/>
    <property type="project" value="UniProtKB-UniRule"/>
</dbReference>
<proteinExistence type="predicted"/>
<evidence type="ECO:0000259" key="11">
    <source>
        <dbReference type="Pfam" id="PF23350"/>
    </source>
</evidence>
<dbReference type="InterPro" id="IPR029429">
    <property type="entry name" value="BBS2_Mid"/>
</dbReference>
<evidence type="ECO:0000256" key="4">
    <source>
        <dbReference type="ARBA" id="ARBA00023212"/>
    </source>
</evidence>
<dbReference type="InterPro" id="IPR029430">
    <property type="entry name" value="BBS2_N"/>
</dbReference>
<dbReference type="InterPro" id="IPR055381">
    <property type="entry name" value="BBS2_CtH_dom"/>
</dbReference>
<gene>
    <name evidence="15" type="primary">BBS2</name>
    <name evidence="14" type="synonym">bbs2</name>
    <name evidence="14" type="ORF">G4P62_019346</name>
</gene>
<dbReference type="CTD" id="583"/>
<accession>A0A1A8U1F6</accession>
<evidence type="ECO:0000259" key="8">
    <source>
        <dbReference type="Pfam" id="PF14781"/>
    </source>
</evidence>